<reference evidence="2" key="1">
    <citation type="submission" date="2016-10" db="EMBL/GenBank/DDBJ databases">
        <authorList>
            <person name="Varghese N."/>
            <person name="Submissions S."/>
        </authorList>
    </citation>
    <scope>NUCLEOTIDE SEQUENCE [LARGE SCALE GENOMIC DNA]</scope>
    <source>
        <strain evidence="2">DSM 44771</strain>
    </source>
</reference>
<accession>A0A1I6V803</accession>
<name>A0A1I6V803_9PSEU</name>
<evidence type="ECO:0008006" key="3">
    <source>
        <dbReference type="Google" id="ProtNLM"/>
    </source>
</evidence>
<evidence type="ECO:0000313" key="1">
    <source>
        <dbReference type="EMBL" id="SFT09715.1"/>
    </source>
</evidence>
<organism evidence="1 2">
    <name type="scientific">Saccharopolyspora flava</name>
    <dbReference type="NCBI Taxonomy" id="95161"/>
    <lineage>
        <taxon>Bacteria</taxon>
        <taxon>Bacillati</taxon>
        <taxon>Actinomycetota</taxon>
        <taxon>Actinomycetes</taxon>
        <taxon>Pseudonocardiales</taxon>
        <taxon>Pseudonocardiaceae</taxon>
        <taxon>Saccharopolyspora</taxon>
    </lineage>
</organism>
<dbReference type="Pfam" id="PF03995">
    <property type="entry name" value="Inhibitor_I36"/>
    <property type="match status" value="1"/>
</dbReference>
<gene>
    <name evidence="1" type="ORF">SAMN05660874_05681</name>
</gene>
<dbReference type="EMBL" id="FOZX01000018">
    <property type="protein sequence ID" value="SFT09715.1"/>
    <property type="molecule type" value="Genomic_DNA"/>
</dbReference>
<sequence>MGAGAGLAFGETEQEATQRALAECGEKHLCVWDKPGFEGTVLTYYYCDPPDLAFEEFPDGQAGSFLNYQTPDATAVFSEPVPELDLGWWVGAGMRRDSW</sequence>
<proteinExistence type="predicted"/>
<dbReference type="STRING" id="95161.SAMN05660874_05681"/>
<dbReference type="AlphaFoldDB" id="A0A1I6V803"/>
<keyword evidence="2" id="KW-1185">Reference proteome</keyword>
<protein>
    <recommendedName>
        <fullName evidence="3">Peptidase inhibitor family I36</fullName>
    </recommendedName>
</protein>
<dbReference type="Proteomes" id="UP000198852">
    <property type="component" value="Unassembled WGS sequence"/>
</dbReference>
<evidence type="ECO:0000313" key="2">
    <source>
        <dbReference type="Proteomes" id="UP000198852"/>
    </source>
</evidence>